<feature type="region of interest" description="Disordered" evidence="5">
    <location>
        <begin position="1129"/>
        <end position="1150"/>
    </location>
</feature>
<feature type="compositionally biased region" description="Pro residues" evidence="5">
    <location>
        <begin position="623"/>
        <end position="633"/>
    </location>
</feature>
<feature type="domain" description="Calx-beta" evidence="7">
    <location>
        <begin position="356"/>
        <end position="464"/>
    </location>
</feature>
<gene>
    <name evidence="8" type="ORF">SO694_00003455</name>
</gene>
<feature type="compositionally biased region" description="Basic and acidic residues" evidence="5">
    <location>
        <begin position="1422"/>
        <end position="1434"/>
    </location>
</feature>
<dbReference type="PANTHER" id="PTHR24216:SF65">
    <property type="entry name" value="PAXILLIN-LIKE PROTEIN 1"/>
    <property type="match status" value="1"/>
</dbReference>
<sequence length="1434" mass="146021">MTSAPTQASSDGFGGTYTLSFAGSTTAPLAVFATAADIELALTSLDSVRDSGVTVTGLLTDDGVSNASAVTGLATQIRFGVEFPASMATTEEVQNVGDLPLLTLNTSTLSGDVSNDVVTEHCAGAYRAGYDYAEQTVTLTSSGGLVTDMTGSFALKLLGSGDCGNGTSLAIAPTSTPLELARAVAGGVGAGLFGGSLPASRVEAFLTGSSETSRTWTVRLYTLSGEDLTGCSDTGAFAAFEPVLSLGDAQATVAVSVATAGVVPSDAMPVDLTLAVAQEGATEAATVEAAEASSLGYVKPLVVVCGDGAYMTAEGCDDGNRISGDGCDANCTVEAGFVCTKPVSWTSVCTLPLDATIQFQNGGASHKVAEGNSTVFVVERIGDNATACDVAYTTVDSTAKHLARQNTEYSGGSVPAAGDYAWMNGTLHFAVGELTKTLTVAAYEDGTYDGVADEVFLLRLTSTTCEGGFVDDAATLESYVHVKDHDLVPSPAPSVPPTNAPTTAAPSAAPTLNPSIDCASGARFRLKGFGNVTWEIRGAGDSSALESGALERSENFMDWVCLADACYDVAVTSTDDADTAWRFDDSSGTSAEAAGAKTIRACVLGGLLEGFPTSAPTASPQPSGIPTPAPSTKPSPAASDDGSARPLPTAMPLPLPSALPTPSPSPDCASSEVMFRYDADVAATGSIYDRVGGAGAADAVVATVAGRNGYACLAADCYLVTLAGSSGTWTLTSDAEPAGLAVAVPKSSFAFCTQADGSFYGIPSATPTISPKPSPAPTGVPIPAPSPRPTTATPTGVPAPAPSAAPSPAPSPAPSRVPTPFPSFDDCNVADGSGGWDRSELFRYDADNAGVSFSLYNATNGTTPVKEVAGGVLESKGHVCLGDGCFLLTLGASGSFWIRSAVDDGFVAVGPVADLYFCNEGGVISRNPTASPSISLPPTPAPSATPTTAIPTTAAPSTAIPSTAAPSALLPPTIAPTTTETAVVVASTLAMASSANASTILASASRIAALEAGIADCSGYVRGDSVDVTAVSDARRRGRALLASSYDLAVDFEMTVIGAAYGYDDDLDALVDAVTANLTDHVNSGALDAAVADYAVSYGVADFAVAAPPQVVATTYDVVSVPTPDWLTPSPTLPPTPSPSTTFAPTRPPSVPYRGKKAAGAEADGRFWLIFLLAAIAVAAVAFGFTYLFMHVMLERGLKTRGARTKKPTAQGTVVPYMVSDGPATPKTPKVVETEAAREKRDALAESRGAALGRLGSVRELRVAPGGAPRRASDLPDVPVPTSILPTRAQYEATQHAIDDLSEDQLASLILKKPPAKPKHGDFGLTDANQPVHHLAVSKTDSAWARKAHLPPIESAAAQDEPLSPKLEILGSSRAEKVSPRLRLAPIDDRGTEESKGHRGDDADDPAPPTYQPALGRNFSAKRGDLESGRAPKK</sequence>
<feature type="compositionally biased region" description="Pro residues" evidence="5">
    <location>
        <begin position="770"/>
        <end position="788"/>
    </location>
</feature>
<keyword evidence="9" id="KW-1185">Reference proteome</keyword>
<evidence type="ECO:0000256" key="5">
    <source>
        <dbReference type="SAM" id="MobiDB-lite"/>
    </source>
</evidence>
<feature type="compositionally biased region" description="Low complexity" evidence="5">
    <location>
        <begin position="613"/>
        <end position="622"/>
    </location>
</feature>
<feature type="compositionally biased region" description="Pro residues" evidence="5">
    <location>
        <begin position="490"/>
        <end position="499"/>
    </location>
</feature>
<feature type="region of interest" description="Disordered" evidence="5">
    <location>
        <begin position="1370"/>
        <end position="1434"/>
    </location>
</feature>
<dbReference type="InterPro" id="IPR003644">
    <property type="entry name" value="Calx_beta"/>
</dbReference>
<feature type="compositionally biased region" description="Low complexity" evidence="5">
    <location>
        <begin position="944"/>
        <end position="957"/>
    </location>
</feature>
<feature type="region of interest" description="Disordered" evidence="5">
    <location>
        <begin position="489"/>
        <end position="509"/>
    </location>
</feature>
<protein>
    <recommendedName>
        <fullName evidence="7">Calx-beta domain-containing protein</fullName>
    </recommendedName>
</protein>
<keyword evidence="6" id="KW-0812">Transmembrane</keyword>
<proteinExistence type="predicted"/>
<evidence type="ECO:0000313" key="8">
    <source>
        <dbReference type="EMBL" id="KAK7253934.1"/>
    </source>
</evidence>
<feature type="region of interest" description="Disordered" evidence="5">
    <location>
        <begin position="929"/>
        <end position="957"/>
    </location>
</feature>
<name>A0ABR1GD55_AURAN</name>
<dbReference type="InterPro" id="IPR011936">
    <property type="entry name" value="Myxo_disulph_rpt"/>
</dbReference>
<feature type="compositionally biased region" description="Pro residues" evidence="5">
    <location>
        <begin position="649"/>
        <end position="665"/>
    </location>
</feature>
<keyword evidence="6" id="KW-0472">Membrane</keyword>
<evidence type="ECO:0000256" key="6">
    <source>
        <dbReference type="SAM" id="Phobius"/>
    </source>
</evidence>
<evidence type="ECO:0000259" key="7">
    <source>
        <dbReference type="Pfam" id="PF03160"/>
    </source>
</evidence>
<dbReference type="NCBIfam" id="TIGR02232">
    <property type="entry name" value="myxo_disulf_rpt"/>
    <property type="match status" value="1"/>
</dbReference>
<dbReference type="PANTHER" id="PTHR24216">
    <property type="entry name" value="PAXILLIN-RELATED"/>
    <property type="match status" value="1"/>
</dbReference>
<dbReference type="Proteomes" id="UP001363151">
    <property type="component" value="Unassembled WGS sequence"/>
</dbReference>
<dbReference type="InterPro" id="IPR038081">
    <property type="entry name" value="CalX-like_sf"/>
</dbReference>
<feature type="compositionally biased region" description="Low complexity" evidence="5">
    <location>
        <begin position="500"/>
        <end position="509"/>
    </location>
</feature>
<evidence type="ECO:0000256" key="2">
    <source>
        <dbReference type="ARBA" id="ARBA00022737"/>
    </source>
</evidence>
<feature type="compositionally biased region" description="Basic and acidic residues" evidence="5">
    <location>
        <begin position="1386"/>
        <end position="1401"/>
    </location>
</feature>
<dbReference type="SUPFAM" id="SSF141072">
    <property type="entry name" value="CalX-like"/>
    <property type="match status" value="1"/>
</dbReference>
<dbReference type="EMBL" id="JBBJCI010000033">
    <property type="protein sequence ID" value="KAK7253934.1"/>
    <property type="molecule type" value="Genomic_DNA"/>
</dbReference>
<feature type="transmembrane region" description="Helical" evidence="6">
    <location>
        <begin position="1167"/>
        <end position="1189"/>
    </location>
</feature>
<organism evidence="8 9">
    <name type="scientific">Aureococcus anophagefferens</name>
    <name type="common">Harmful bloom alga</name>
    <dbReference type="NCBI Taxonomy" id="44056"/>
    <lineage>
        <taxon>Eukaryota</taxon>
        <taxon>Sar</taxon>
        <taxon>Stramenopiles</taxon>
        <taxon>Ochrophyta</taxon>
        <taxon>Pelagophyceae</taxon>
        <taxon>Pelagomonadales</taxon>
        <taxon>Pelagomonadaceae</taxon>
        <taxon>Aureococcus</taxon>
    </lineage>
</organism>
<reference evidence="8 9" key="1">
    <citation type="submission" date="2024-03" db="EMBL/GenBank/DDBJ databases">
        <title>Aureococcus anophagefferens CCMP1851 and Kratosvirus quantuckense: Draft genome of a second virus-susceptible host strain in the model system.</title>
        <authorList>
            <person name="Chase E."/>
            <person name="Truchon A.R."/>
            <person name="Schepens W."/>
            <person name="Wilhelm S.W."/>
        </authorList>
    </citation>
    <scope>NUCLEOTIDE SEQUENCE [LARGE SCALE GENOMIC DNA]</scope>
    <source>
        <strain evidence="8 9">CCMP1851</strain>
    </source>
</reference>
<keyword evidence="2" id="KW-0677">Repeat</keyword>
<evidence type="ECO:0000256" key="4">
    <source>
        <dbReference type="ARBA" id="ARBA00023157"/>
    </source>
</evidence>
<evidence type="ECO:0000313" key="9">
    <source>
        <dbReference type="Proteomes" id="UP001363151"/>
    </source>
</evidence>
<keyword evidence="1" id="KW-0732">Signal</keyword>
<dbReference type="Pfam" id="PF03160">
    <property type="entry name" value="Calx-beta"/>
    <property type="match status" value="1"/>
</dbReference>
<keyword evidence="3" id="KW-0106">Calcium</keyword>
<comment type="caution">
    <text evidence="8">The sequence shown here is derived from an EMBL/GenBank/DDBJ whole genome shotgun (WGS) entry which is preliminary data.</text>
</comment>
<evidence type="ECO:0000256" key="3">
    <source>
        <dbReference type="ARBA" id="ARBA00022837"/>
    </source>
</evidence>
<keyword evidence="6" id="KW-1133">Transmembrane helix</keyword>
<feature type="region of interest" description="Disordered" evidence="5">
    <location>
        <begin position="613"/>
        <end position="667"/>
    </location>
</feature>
<keyword evidence="4" id="KW-1015">Disulfide bond</keyword>
<feature type="compositionally biased region" description="Pro residues" evidence="5">
    <location>
        <begin position="797"/>
        <end position="821"/>
    </location>
</feature>
<feature type="region of interest" description="Disordered" evidence="5">
    <location>
        <begin position="764"/>
        <end position="824"/>
    </location>
</feature>
<dbReference type="Gene3D" id="2.60.40.2030">
    <property type="match status" value="1"/>
</dbReference>
<accession>A0ABR1GD55</accession>
<evidence type="ECO:0000256" key="1">
    <source>
        <dbReference type="ARBA" id="ARBA00022729"/>
    </source>
</evidence>